<feature type="transmembrane region" description="Helical" evidence="6">
    <location>
        <begin position="358"/>
        <end position="379"/>
    </location>
</feature>
<keyword evidence="3 6" id="KW-0812">Transmembrane</keyword>
<evidence type="ECO:0000313" key="7">
    <source>
        <dbReference type="EMBL" id="MCL7749266.1"/>
    </source>
</evidence>
<comment type="caution">
    <text evidence="7">The sequence shown here is derived from an EMBL/GenBank/DDBJ whole genome shotgun (WGS) entry which is preliminary data.</text>
</comment>
<evidence type="ECO:0000313" key="8">
    <source>
        <dbReference type="Proteomes" id="UP001139150"/>
    </source>
</evidence>
<feature type="transmembrane region" description="Helical" evidence="6">
    <location>
        <begin position="324"/>
        <end position="342"/>
    </location>
</feature>
<dbReference type="GO" id="GO:0005886">
    <property type="term" value="C:plasma membrane"/>
    <property type="evidence" value="ECO:0007669"/>
    <property type="project" value="UniProtKB-SubCell"/>
</dbReference>
<dbReference type="Proteomes" id="UP001139150">
    <property type="component" value="Unassembled WGS sequence"/>
</dbReference>
<dbReference type="RefSeq" id="WP_250098130.1">
    <property type="nucleotide sequence ID" value="NZ_JAKRYL010000026.1"/>
</dbReference>
<dbReference type="InterPro" id="IPR050833">
    <property type="entry name" value="Poly_Biosynth_Transport"/>
</dbReference>
<feature type="transmembrane region" description="Helical" evidence="6">
    <location>
        <begin position="415"/>
        <end position="435"/>
    </location>
</feature>
<protein>
    <submittedName>
        <fullName evidence="7">Polysaccharide biosynthesis protein</fullName>
    </submittedName>
</protein>
<feature type="transmembrane region" description="Helical" evidence="6">
    <location>
        <begin position="123"/>
        <end position="143"/>
    </location>
</feature>
<feature type="transmembrane region" description="Helical" evidence="6">
    <location>
        <begin position="447"/>
        <end position="465"/>
    </location>
</feature>
<dbReference type="Pfam" id="PF01943">
    <property type="entry name" value="Polysacc_synt"/>
    <property type="match status" value="1"/>
</dbReference>
<organism evidence="7 8">
    <name type="scientific">Halalkalibacter alkaliphilus</name>
    <dbReference type="NCBI Taxonomy" id="2917993"/>
    <lineage>
        <taxon>Bacteria</taxon>
        <taxon>Bacillati</taxon>
        <taxon>Bacillota</taxon>
        <taxon>Bacilli</taxon>
        <taxon>Bacillales</taxon>
        <taxon>Bacillaceae</taxon>
        <taxon>Halalkalibacter</taxon>
    </lineage>
</organism>
<proteinExistence type="predicted"/>
<sequence>MRNKDLLQGVAILSAAALLAKILSAAYRIPYQNLSGDMGYYVYQQVYPLYGIIITLSMYGFPIVLSKHRAELLAVGKKEEARKITSLLFYALFIVAALSWIFLFFLAPMIAEMMGDKNLVSPIRAMSYVVFLLPFLSVGRGYHQGEGELIPTAVSHIVEQFVRVVLILGFTYFFVVAGFDAYQIGSGAAYGSFFGGLIGVIALLLLTKAVWMKELLQPNKLKGRNLFKQNWSMFKHSLFICLSALMFVLIQLVDAFTIVQLLQMSGVQPEAAFKAKGVYDRGQPLIQLGTVLATTLTLALVPLLSKAVTENEMHMAKKYQNLSYRLVFLIGGAATVGLVIIIEPTNHMLFTDTTGTDVLGVLSIAIVLSSFFVTLSAVLQGYNYTYVPAIAVGVGAVTKLGLNVLFVPIFGTIGAAWSTVVAMLVMIIYLVMSLKRKRQLYVGPFSPYVRIGSVLVMMGLLTSIWKRGITIVLPLEDRGMDTIIALSSAGVGGIVVVCCLFLLPIFTEEEWNKIPKLNKVRARFVKRRRWK</sequence>
<evidence type="ECO:0000256" key="3">
    <source>
        <dbReference type="ARBA" id="ARBA00022692"/>
    </source>
</evidence>
<feature type="transmembrane region" description="Helical" evidence="6">
    <location>
        <begin position="285"/>
        <end position="304"/>
    </location>
</feature>
<dbReference type="AlphaFoldDB" id="A0A9X2CW17"/>
<reference evidence="7" key="1">
    <citation type="submission" date="2022-02" db="EMBL/GenBank/DDBJ databases">
        <title>Halalkalibacter sp. nov. isolated from Lonar Lake, India.</title>
        <authorList>
            <person name="Joshi A."/>
            <person name="Thite S."/>
            <person name="Lodha T."/>
        </authorList>
    </citation>
    <scope>NUCLEOTIDE SEQUENCE</scope>
    <source>
        <strain evidence="7">MEB205</strain>
    </source>
</reference>
<keyword evidence="2" id="KW-1003">Cell membrane</keyword>
<gene>
    <name evidence="7" type="ORF">MF646_19300</name>
</gene>
<feature type="transmembrane region" description="Helical" evidence="6">
    <location>
        <begin position="87"/>
        <end position="111"/>
    </location>
</feature>
<feature type="transmembrane region" description="Helical" evidence="6">
    <location>
        <begin position="48"/>
        <end position="66"/>
    </location>
</feature>
<dbReference type="InterPro" id="IPR002797">
    <property type="entry name" value="Polysacc_synth"/>
</dbReference>
<keyword evidence="8" id="KW-1185">Reference proteome</keyword>
<keyword evidence="4 6" id="KW-1133">Transmembrane helix</keyword>
<feature type="transmembrane region" description="Helical" evidence="6">
    <location>
        <begin position="232"/>
        <end position="253"/>
    </location>
</feature>
<feature type="transmembrane region" description="Helical" evidence="6">
    <location>
        <begin position="386"/>
        <end position="409"/>
    </location>
</feature>
<dbReference type="PANTHER" id="PTHR30250:SF29">
    <property type="entry name" value="POLYSACCHARIDE BIOSYNTHESIS PROTEIN C-TERMINAL DOMAIN-CONTAINING PROTEIN"/>
    <property type="match status" value="1"/>
</dbReference>
<dbReference type="EMBL" id="JAKRYL010000026">
    <property type="protein sequence ID" value="MCL7749266.1"/>
    <property type="molecule type" value="Genomic_DNA"/>
</dbReference>
<keyword evidence="5 6" id="KW-0472">Membrane</keyword>
<accession>A0A9X2CW17</accession>
<evidence type="ECO:0000256" key="2">
    <source>
        <dbReference type="ARBA" id="ARBA00022475"/>
    </source>
</evidence>
<name>A0A9X2CW17_9BACI</name>
<dbReference type="PIRSF" id="PIRSF038958">
    <property type="entry name" value="PG_synth_SpoVB"/>
    <property type="match status" value="1"/>
</dbReference>
<dbReference type="CDD" id="cd13124">
    <property type="entry name" value="MATE_SpoVB_like"/>
    <property type="match status" value="1"/>
</dbReference>
<evidence type="ECO:0000256" key="1">
    <source>
        <dbReference type="ARBA" id="ARBA00004651"/>
    </source>
</evidence>
<feature type="transmembrane region" description="Helical" evidence="6">
    <location>
        <begin position="188"/>
        <end position="211"/>
    </location>
</feature>
<dbReference type="PANTHER" id="PTHR30250">
    <property type="entry name" value="PST FAMILY PREDICTED COLANIC ACID TRANSPORTER"/>
    <property type="match status" value="1"/>
</dbReference>
<feature type="transmembrane region" description="Helical" evidence="6">
    <location>
        <begin position="164"/>
        <end position="182"/>
    </location>
</feature>
<feature type="transmembrane region" description="Helical" evidence="6">
    <location>
        <begin position="485"/>
        <end position="506"/>
    </location>
</feature>
<comment type="subcellular location">
    <subcellularLocation>
        <location evidence="1">Cell membrane</location>
        <topology evidence="1">Multi-pass membrane protein</topology>
    </subcellularLocation>
</comment>
<evidence type="ECO:0000256" key="6">
    <source>
        <dbReference type="SAM" id="Phobius"/>
    </source>
</evidence>
<evidence type="ECO:0000256" key="5">
    <source>
        <dbReference type="ARBA" id="ARBA00023136"/>
    </source>
</evidence>
<dbReference type="InterPro" id="IPR024923">
    <property type="entry name" value="PG_synth_SpoVB"/>
</dbReference>
<evidence type="ECO:0000256" key="4">
    <source>
        <dbReference type="ARBA" id="ARBA00022989"/>
    </source>
</evidence>